<accession>A0AAV2A4T6</accession>
<evidence type="ECO:0000313" key="1">
    <source>
        <dbReference type="EMBL" id="CAL1278702.1"/>
    </source>
</evidence>
<name>A0AAV2A4T6_9ARAC</name>
<protein>
    <submittedName>
        <fullName evidence="1">Uncharacterized protein</fullName>
    </submittedName>
</protein>
<dbReference type="EMBL" id="CAXIEN010000115">
    <property type="protein sequence ID" value="CAL1278702.1"/>
    <property type="molecule type" value="Genomic_DNA"/>
</dbReference>
<dbReference type="PROSITE" id="PS51257">
    <property type="entry name" value="PROKAR_LIPOPROTEIN"/>
    <property type="match status" value="1"/>
</dbReference>
<dbReference type="Proteomes" id="UP001497382">
    <property type="component" value="Unassembled WGS sequence"/>
</dbReference>
<evidence type="ECO:0000313" key="2">
    <source>
        <dbReference type="Proteomes" id="UP001497382"/>
    </source>
</evidence>
<dbReference type="AlphaFoldDB" id="A0AAV2A4T6"/>
<reference evidence="1 2" key="1">
    <citation type="submission" date="2024-04" db="EMBL/GenBank/DDBJ databases">
        <authorList>
            <person name="Rising A."/>
            <person name="Reimegard J."/>
            <person name="Sonavane S."/>
            <person name="Akerstrom W."/>
            <person name="Nylinder S."/>
            <person name="Hedman E."/>
            <person name="Kallberg Y."/>
        </authorList>
    </citation>
    <scope>NUCLEOTIDE SEQUENCE [LARGE SCALE GENOMIC DNA]</scope>
</reference>
<organism evidence="1 2">
    <name type="scientific">Larinioides sclopetarius</name>
    <dbReference type="NCBI Taxonomy" id="280406"/>
    <lineage>
        <taxon>Eukaryota</taxon>
        <taxon>Metazoa</taxon>
        <taxon>Ecdysozoa</taxon>
        <taxon>Arthropoda</taxon>
        <taxon>Chelicerata</taxon>
        <taxon>Arachnida</taxon>
        <taxon>Araneae</taxon>
        <taxon>Araneomorphae</taxon>
        <taxon>Entelegynae</taxon>
        <taxon>Araneoidea</taxon>
        <taxon>Araneidae</taxon>
        <taxon>Larinioides</taxon>
    </lineage>
</organism>
<gene>
    <name evidence="1" type="ORF">LARSCL_LOCUS9942</name>
</gene>
<keyword evidence="2" id="KW-1185">Reference proteome</keyword>
<sequence length="83" mass="9367">MRLLTELQQLGFLTSSGTVGSCVLAKSQETWTVAAESWRLKMYCSLCLHCTKAWVGLQYWSSSHRLKMNLFFSNMGDGSRNAL</sequence>
<proteinExistence type="predicted"/>
<comment type="caution">
    <text evidence="1">The sequence shown here is derived from an EMBL/GenBank/DDBJ whole genome shotgun (WGS) entry which is preliminary data.</text>
</comment>